<evidence type="ECO:0000256" key="8">
    <source>
        <dbReference type="ARBA" id="ARBA00023136"/>
    </source>
</evidence>
<protein>
    <recommendedName>
        <fullName evidence="11">Phospholipid scramblase</fullName>
    </recommendedName>
</protein>
<keyword evidence="6 11" id="KW-0106">Calcium</keyword>
<reference evidence="13 14" key="1">
    <citation type="journal article" date="2019" name="Proc. Natl. Acad. Sci. U.S.A.">
        <title>Regulatory changes in pterin and carotenoid genes underlie balanced color polymorphisms in the wall lizard.</title>
        <authorList>
            <person name="Andrade P."/>
            <person name="Pinho C."/>
            <person name="Perez I de Lanuza G."/>
            <person name="Afonso S."/>
            <person name="Brejcha J."/>
            <person name="Rubin C.J."/>
            <person name="Wallerman O."/>
            <person name="Pereira P."/>
            <person name="Sabatino S.J."/>
            <person name="Bellati A."/>
            <person name="Pellitteri-Rosa D."/>
            <person name="Bosakova Z."/>
            <person name="Bunikis I."/>
            <person name="Carretero M.A."/>
            <person name="Feiner N."/>
            <person name="Marsik P."/>
            <person name="Pauperio F."/>
            <person name="Salvi D."/>
            <person name="Soler L."/>
            <person name="While G.M."/>
            <person name="Uller T."/>
            <person name="Font E."/>
            <person name="Andersson L."/>
            <person name="Carneiro M."/>
        </authorList>
    </citation>
    <scope>NUCLEOTIDE SEQUENCE</scope>
</reference>
<evidence type="ECO:0000256" key="6">
    <source>
        <dbReference type="ARBA" id="ARBA00022837"/>
    </source>
</evidence>
<keyword evidence="9 11" id="KW-0564">Palmitate</keyword>
<dbReference type="GO" id="GO:0005886">
    <property type="term" value="C:plasma membrane"/>
    <property type="evidence" value="ECO:0007669"/>
    <property type="project" value="TreeGrafter"/>
</dbReference>
<evidence type="ECO:0000256" key="10">
    <source>
        <dbReference type="ARBA" id="ARBA00023288"/>
    </source>
</evidence>
<reference evidence="13" key="3">
    <citation type="submission" date="2025-09" db="UniProtKB">
        <authorList>
            <consortium name="Ensembl"/>
        </authorList>
    </citation>
    <scope>IDENTIFICATION</scope>
</reference>
<comment type="cofactor">
    <cofactor evidence="1 11">
        <name>Ca(2+)</name>
        <dbReference type="ChEBI" id="CHEBI:29108"/>
    </cofactor>
</comment>
<dbReference type="Proteomes" id="UP000472272">
    <property type="component" value="Chromosome 7"/>
</dbReference>
<keyword evidence="7" id="KW-1133">Transmembrane helix</keyword>
<keyword evidence="8" id="KW-0472">Membrane</keyword>
<sequence length="265" mass="29281">VVAFSKGLNFEMPPKQPPQRGPTPQVAYGYVPHAPGAQPVHGQALQGVVWMPAPIPPPNCPPGLEYLSQIDQMIIQQKIELVEIIIGFETSNRYEVKNAWGQRIYFAAEDTDCCTRLCCGMDRPLRCTGCCFPCCLQELEVHAPPGTPVGYIKQTWDPCLPKFTIQNELQEDVLKITGPCIACSFCEDVHFEVLSLDEQTAVGRISKHWTGIVKELFTDTDNFGVQFPLDLDVKIKAVLLGACFLVDFMFFEAGGGGGQRMGVWG</sequence>
<dbReference type="AlphaFoldDB" id="A0A670JUU5"/>
<comment type="subcellular location">
    <subcellularLocation>
        <location evidence="2">Membrane</location>
        <topology evidence="2">Single-pass type II membrane protein</topology>
    </subcellularLocation>
</comment>
<reference evidence="13" key="2">
    <citation type="submission" date="2025-08" db="UniProtKB">
        <authorList>
            <consortium name="Ensembl"/>
        </authorList>
    </citation>
    <scope>IDENTIFICATION</scope>
</reference>
<evidence type="ECO:0000313" key="14">
    <source>
        <dbReference type="Proteomes" id="UP000472272"/>
    </source>
</evidence>
<comment type="function">
    <text evidence="11">May mediate accelerated ATP-independent bidirectional transbilayer migration of phospholipids upon binding calcium ions that results in a loss of phospholipid asymmetry in the plasma membrane.</text>
</comment>
<evidence type="ECO:0000256" key="12">
    <source>
        <dbReference type="SAM" id="MobiDB-lite"/>
    </source>
</evidence>
<keyword evidence="4" id="KW-0597">Phosphoprotein</keyword>
<dbReference type="Pfam" id="PF03803">
    <property type="entry name" value="Scramblase"/>
    <property type="match status" value="1"/>
</dbReference>
<dbReference type="GO" id="GO:0017128">
    <property type="term" value="F:phospholipid scramblase activity"/>
    <property type="evidence" value="ECO:0007669"/>
    <property type="project" value="InterPro"/>
</dbReference>
<evidence type="ECO:0000313" key="13">
    <source>
        <dbReference type="Ensembl" id="ENSPMRP00000026597.1"/>
    </source>
</evidence>
<organism evidence="13 14">
    <name type="scientific">Podarcis muralis</name>
    <name type="common">Wall lizard</name>
    <name type="synonym">Lacerta muralis</name>
    <dbReference type="NCBI Taxonomy" id="64176"/>
    <lineage>
        <taxon>Eukaryota</taxon>
        <taxon>Metazoa</taxon>
        <taxon>Chordata</taxon>
        <taxon>Craniata</taxon>
        <taxon>Vertebrata</taxon>
        <taxon>Euteleostomi</taxon>
        <taxon>Lepidosauria</taxon>
        <taxon>Squamata</taxon>
        <taxon>Bifurcata</taxon>
        <taxon>Unidentata</taxon>
        <taxon>Episquamata</taxon>
        <taxon>Laterata</taxon>
        <taxon>Lacertibaenia</taxon>
        <taxon>Lacertidae</taxon>
        <taxon>Podarcis</taxon>
    </lineage>
</organism>
<keyword evidence="5" id="KW-0812">Transmembrane</keyword>
<dbReference type="InterPro" id="IPR005552">
    <property type="entry name" value="Scramblase"/>
</dbReference>
<feature type="region of interest" description="Disordered" evidence="12">
    <location>
        <begin position="1"/>
        <end position="23"/>
    </location>
</feature>
<dbReference type="OMA" id="SKQWTGM"/>
<keyword evidence="14" id="KW-1185">Reference proteome</keyword>
<dbReference type="PANTHER" id="PTHR23248:SF38">
    <property type="entry name" value="PHOSPHOLIPID SCRAMBLASE 1"/>
    <property type="match status" value="1"/>
</dbReference>
<evidence type="ECO:0000256" key="11">
    <source>
        <dbReference type="RuleBase" id="RU363116"/>
    </source>
</evidence>
<evidence type="ECO:0000256" key="3">
    <source>
        <dbReference type="ARBA" id="ARBA00005350"/>
    </source>
</evidence>
<dbReference type="GeneTree" id="ENSGT00940000154435"/>
<evidence type="ECO:0000256" key="7">
    <source>
        <dbReference type="ARBA" id="ARBA00022989"/>
    </source>
</evidence>
<evidence type="ECO:0000256" key="1">
    <source>
        <dbReference type="ARBA" id="ARBA00001913"/>
    </source>
</evidence>
<evidence type="ECO:0000256" key="4">
    <source>
        <dbReference type="ARBA" id="ARBA00022553"/>
    </source>
</evidence>
<evidence type="ECO:0000256" key="9">
    <source>
        <dbReference type="ARBA" id="ARBA00023139"/>
    </source>
</evidence>
<dbReference type="PANTHER" id="PTHR23248">
    <property type="entry name" value="PHOSPHOLIPID SCRAMBLASE-RELATED"/>
    <property type="match status" value="1"/>
</dbReference>
<comment type="similarity">
    <text evidence="3 11">Belongs to the phospholipid scramblase family.</text>
</comment>
<proteinExistence type="inferred from homology"/>
<evidence type="ECO:0000256" key="5">
    <source>
        <dbReference type="ARBA" id="ARBA00022692"/>
    </source>
</evidence>
<dbReference type="Ensembl" id="ENSPMRT00000028212.1">
    <property type="protein sequence ID" value="ENSPMRP00000026597.1"/>
    <property type="gene ID" value="ENSPMRG00000017189.1"/>
</dbReference>
<accession>A0A670JUU5</accession>
<name>A0A670JUU5_PODMU</name>
<keyword evidence="10 11" id="KW-0449">Lipoprotein</keyword>
<evidence type="ECO:0000256" key="2">
    <source>
        <dbReference type="ARBA" id="ARBA00004606"/>
    </source>
</evidence>